<accession>A0AAW0A5Q8</accession>
<evidence type="ECO:0000313" key="1">
    <source>
        <dbReference type="EMBL" id="KAK7000893.1"/>
    </source>
</evidence>
<sequence>MDCIRSASAWSQVALNELRRLQGTEMRSSPEAQGLQLYQNFLEYACCQLLKEELLEIWRMMNTTTQPSLATFHRLEALTLYMSESEAAASIHGIDDLDLVEAVFDAFCTLWLKHLVDLENAARPMRLSPMIPLPVCNLELVVRTLIDVVITLKSNFPEICSAIPIYCILARSDLNIIHLPIQLAGSEEDDFEADSAETRATGALHRLRGTYGPVELGGRSWDITTWSELDIS</sequence>
<keyword evidence="2" id="KW-1185">Reference proteome</keyword>
<gene>
    <name evidence="1" type="ORF">R3P38DRAFT_3284905</name>
</gene>
<dbReference type="AlphaFoldDB" id="A0AAW0A5Q8"/>
<dbReference type="EMBL" id="JAWWNJ010000086">
    <property type="protein sequence ID" value="KAK7000893.1"/>
    <property type="molecule type" value="Genomic_DNA"/>
</dbReference>
<comment type="caution">
    <text evidence="1">The sequence shown here is derived from an EMBL/GenBank/DDBJ whole genome shotgun (WGS) entry which is preliminary data.</text>
</comment>
<reference evidence="1 2" key="1">
    <citation type="journal article" date="2024" name="J Genomics">
        <title>Draft genome sequencing and assembly of Favolaschia claudopus CIRM-BRFM 2984 isolated from oak limbs.</title>
        <authorList>
            <person name="Navarro D."/>
            <person name="Drula E."/>
            <person name="Chaduli D."/>
            <person name="Cazenave R."/>
            <person name="Ahrendt S."/>
            <person name="Wang J."/>
            <person name="Lipzen A."/>
            <person name="Daum C."/>
            <person name="Barry K."/>
            <person name="Grigoriev I.V."/>
            <person name="Favel A."/>
            <person name="Rosso M.N."/>
            <person name="Martin F."/>
        </authorList>
    </citation>
    <scope>NUCLEOTIDE SEQUENCE [LARGE SCALE GENOMIC DNA]</scope>
    <source>
        <strain evidence="1 2">CIRM-BRFM 2984</strain>
    </source>
</reference>
<protein>
    <submittedName>
        <fullName evidence="1">Uncharacterized protein</fullName>
    </submittedName>
</protein>
<proteinExistence type="predicted"/>
<dbReference type="Proteomes" id="UP001362999">
    <property type="component" value="Unassembled WGS sequence"/>
</dbReference>
<name>A0AAW0A5Q8_9AGAR</name>
<organism evidence="1 2">
    <name type="scientific">Favolaschia claudopus</name>
    <dbReference type="NCBI Taxonomy" id="2862362"/>
    <lineage>
        <taxon>Eukaryota</taxon>
        <taxon>Fungi</taxon>
        <taxon>Dikarya</taxon>
        <taxon>Basidiomycota</taxon>
        <taxon>Agaricomycotina</taxon>
        <taxon>Agaricomycetes</taxon>
        <taxon>Agaricomycetidae</taxon>
        <taxon>Agaricales</taxon>
        <taxon>Marasmiineae</taxon>
        <taxon>Mycenaceae</taxon>
        <taxon>Favolaschia</taxon>
    </lineage>
</organism>
<evidence type="ECO:0000313" key="2">
    <source>
        <dbReference type="Proteomes" id="UP001362999"/>
    </source>
</evidence>